<proteinExistence type="predicted"/>
<accession>A0AAN5Z793</accession>
<evidence type="ECO:0000313" key="2">
    <source>
        <dbReference type="EMBL" id="KAF5234254.1"/>
    </source>
</evidence>
<evidence type="ECO:0008006" key="4">
    <source>
        <dbReference type="Google" id="ProtNLM"/>
    </source>
</evidence>
<keyword evidence="3" id="KW-1185">Reference proteome</keyword>
<dbReference type="EMBL" id="JAAMOD010000235">
    <property type="protein sequence ID" value="KAF5234254.1"/>
    <property type="molecule type" value="Genomic_DNA"/>
</dbReference>
<reference evidence="2 3" key="1">
    <citation type="submission" date="2020-02" db="EMBL/GenBank/DDBJ databases">
        <title>Identification and distribution of gene clusters putatively required for synthesis of sphingolipid metabolism inhibitors in phylogenetically diverse species of the filamentous fungus Fusarium.</title>
        <authorList>
            <person name="Kim H.-S."/>
            <person name="Busman M."/>
            <person name="Brown D.W."/>
            <person name="Divon H."/>
            <person name="Uhlig S."/>
            <person name="Proctor R.H."/>
        </authorList>
    </citation>
    <scope>NUCLEOTIDE SEQUENCE [LARGE SCALE GENOMIC DNA]</scope>
    <source>
        <strain evidence="2 3">NRRL 2903</strain>
    </source>
</reference>
<sequence length="313" mass="35283">MNVRFATNPFQGLTPRHDTLDPVQLEKVVLCYGISNQVKSLALVIIAPGCIFPVTLRSPVLGAQLGKAVAGELPKDGRHSLSFLLQASDPSHNSMDVNVATEPERTLEEPTWSRQESETTGWVPGTVDPKFLLLNLSDMLLDEPLDYESTESDVQFQSIFDPPSATNTLTTRVAALSISLQSMTTNKPHLKEELDYSFQRGFFTVSHFQNAFIIFFRRRHYHKPPIHWPTFDLDEIAPHLLLAAVLTGTAYLQYLDRSSQNPLTASLLEVAEKYIFKEVKRLADQNMTPLASRHMLEVVEELLASEYQHYLLC</sequence>
<protein>
    <recommendedName>
        <fullName evidence="4">Transcription factor domain-containing protein</fullName>
    </recommendedName>
</protein>
<name>A0AAN5Z793_FUSAU</name>
<gene>
    <name evidence="2" type="ORF">FAUST_7714</name>
</gene>
<comment type="caution">
    <text evidence="2">The sequence shown here is derived from an EMBL/GenBank/DDBJ whole genome shotgun (WGS) entry which is preliminary data.</text>
</comment>
<organism evidence="2 3">
    <name type="scientific">Fusarium austroamericanum</name>
    <dbReference type="NCBI Taxonomy" id="282268"/>
    <lineage>
        <taxon>Eukaryota</taxon>
        <taxon>Fungi</taxon>
        <taxon>Dikarya</taxon>
        <taxon>Ascomycota</taxon>
        <taxon>Pezizomycotina</taxon>
        <taxon>Sordariomycetes</taxon>
        <taxon>Hypocreomycetidae</taxon>
        <taxon>Hypocreales</taxon>
        <taxon>Nectriaceae</taxon>
        <taxon>Fusarium</taxon>
    </lineage>
</organism>
<evidence type="ECO:0000256" key="1">
    <source>
        <dbReference type="SAM" id="MobiDB-lite"/>
    </source>
</evidence>
<evidence type="ECO:0000313" key="3">
    <source>
        <dbReference type="Proteomes" id="UP000537989"/>
    </source>
</evidence>
<dbReference type="AlphaFoldDB" id="A0AAN5Z793"/>
<feature type="region of interest" description="Disordered" evidence="1">
    <location>
        <begin position="101"/>
        <end position="120"/>
    </location>
</feature>
<dbReference type="Proteomes" id="UP000537989">
    <property type="component" value="Unassembled WGS sequence"/>
</dbReference>